<name>A0A6M3JNF1_9ZZZZ</name>
<dbReference type="InterPro" id="IPR009414">
    <property type="entry name" value="DUF1064"/>
</dbReference>
<evidence type="ECO:0008006" key="2">
    <source>
        <dbReference type="Google" id="ProtNLM"/>
    </source>
</evidence>
<gene>
    <name evidence="1" type="ORF">MM415A03680_0010</name>
</gene>
<organism evidence="1">
    <name type="scientific">viral metagenome</name>
    <dbReference type="NCBI Taxonomy" id="1070528"/>
    <lineage>
        <taxon>unclassified sequences</taxon>
        <taxon>metagenomes</taxon>
        <taxon>organismal metagenomes</taxon>
    </lineage>
</organism>
<dbReference type="Pfam" id="PF06356">
    <property type="entry name" value="DUF1064"/>
    <property type="match status" value="1"/>
</dbReference>
<sequence>MRWTEQQLAEHMAGKGKPVLPAPIKPTKYHAIMEECDGIKFQSKREAKYYRELQVRVHLGEVKYFLPQVPFRLQGGIKYVVDFMEVWSDGSIHFVDVKGFKTQTYKIKKRLVEASYPVKIEEA</sequence>
<dbReference type="EMBL" id="MT141800">
    <property type="protein sequence ID" value="QJA70532.1"/>
    <property type="molecule type" value="Genomic_DNA"/>
</dbReference>
<dbReference type="AlphaFoldDB" id="A0A6M3JNF1"/>
<protein>
    <recommendedName>
        <fullName evidence="2">DUF1064 domain-containing protein</fullName>
    </recommendedName>
</protein>
<reference evidence="1" key="1">
    <citation type="submission" date="2020-03" db="EMBL/GenBank/DDBJ databases">
        <title>The deep terrestrial virosphere.</title>
        <authorList>
            <person name="Holmfeldt K."/>
            <person name="Nilsson E."/>
            <person name="Simone D."/>
            <person name="Lopez-Fernandez M."/>
            <person name="Wu X."/>
            <person name="de Brujin I."/>
            <person name="Lundin D."/>
            <person name="Andersson A."/>
            <person name="Bertilsson S."/>
            <person name="Dopson M."/>
        </authorList>
    </citation>
    <scope>NUCLEOTIDE SEQUENCE</scope>
    <source>
        <strain evidence="1">MM415A03680</strain>
    </source>
</reference>
<accession>A0A6M3JNF1</accession>
<evidence type="ECO:0000313" key="1">
    <source>
        <dbReference type="EMBL" id="QJA70532.1"/>
    </source>
</evidence>
<proteinExistence type="predicted"/>